<protein>
    <submittedName>
        <fullName evidence="3">Uncharacterized protein LOC114245484</fullName>
    </submittedName>
</protein>
<keyword evidence="1" id="KW-0472">Membrane</keyword>
<sequence>MFVNMNCVRAITSTGRYIIKIKSTARCISNHPMKFVEAQDRWREMDNVSKRWKLIYRAPMDNVLNFVTTYLTFTTGTIGLSGLYYGMFVFDQADLNNPVLLGDNVVIANDPIECIVYLGSFIAFHVAVKVLLSKYVIRLYQDGDDYLAVFRGHIYNSIKKHKFHLNEFKKLNPTFVVTWGDGRFSLGEKHGILLENYFKTPQHFHYLLYKKGKQKLEDDDD</sequence>
<dbReference type="RefSeq" id="XP_028033463.1">
    <property type="nucleotide sequence ID" value="XM_028177662.1"/>
</dbReference>
<dbReference type="GeneID" id="114245484"/>
<gene>
    <name evidence="3" type="primary">LOC114245484</name>
</gene>
<keyword evidence="2" id="KW-1185">Reference proteome</keyword>
<feature type="transmembrane region" description="Helical" evidence="1">
    <location>
        <begin position="115"/>
        <end position="132"/>
    </location>
</feature>
<dbReference type="KEGG" id="bman:114245484"/>
<evidence type="ECO:0000313" key="2">
    <source>
        <dbReference type="Proteomes" id="UP000504629"/>
    </source>
</evidence>
<accession>A0A6J2JVR0</accession>
<proteinExistence type="predicted"/>
<reference evidence="3" key="1">
    <citation type="submission" date="2025-08" db="UniProtKB">
        <authorList>
            <consortium name="RefSeq"/>
        </authorList>
    </citation>
    <scope>IDENTIFICATION</scope>
    <source>
        <tissue evidence="3">Silk gland</tissue>
    </source>
</reference>
<name>A0A6J2JVR0_BOMMA</name>
<keyword evidence="1" id="KW-0812">Transmembrane</keyword>
<organism evidence="2 3">
    <name type="scientific">Bombyx mandarina</name>
    <name type="common">Wild silk moth</name>
    <name type="synonym">Wild silkworm</name>
    <dbReference type="NCBI Taxonomy" id="7092"/>
    <lineage>
        <taxon>Eukaryota</taxon>
        <taxon>Metazoa</taxon>
        <taxon>Ecdysozoa</taxon>
        <taxon>Arthropoda</taxon>
        <taxon>Hexapoda</taxon>
        <taxon>Insecta</taxon>
        <taxon>Pterygota</taxon>
        <taxon>Neoptera</taxon>
        <taxon>Endopterygota</taxon>
        <taxon>Lepidoptera</taxon>
        <taxon>Glossata</taxon>
        <taxon>Ditrysia</taxon>
        <taxon>Bombycoidea</taxon>
        <taxon>Bombycidae</taxon>
        <taxon>Bombycinae</taxon>
        <taxon>Bombyx</taxon>
    </lineage>
</organism>
<evidence type="ECO:0000313" key="3">
    <source>
        <dbReference type="RefSeq" id="XP_028033463.1"/>
    </source>
</evidence>
<dbReference type="Proteomes" id="UP000504629">
    <property type="component" value="Unplaced"/>
</dbReference>
<evidence type="ECO:0000256" key="1">
    <source>
        <dbReference type="SAM" id="Phobius"/>
    </source>
</evidence>
<keyword evidence="1" id="KW-1133">Transmembrane helix</keyword>
<dbReference type="OrthoDB" id="7407406at2759"/>
<feature type="transmembrane region" description="Helical" evidence="1">
    <location>
        <begin position="63"/>
        <end position="85"/>
    </location>
</feature>
<dbReference type="AlphaFoldDB" id="A0A6J2JVR0"/>